<protein>
    <submittedName>
        <fullName evidence="7">Inner-membrane translocator</fullName>
    </submittedName>
</protein>
<keyword evidence="4 6" id="KW-1133">Transmembrane helix</keyword>
<dbReference type="Pfam" id="PF02653">
    <property type="entry name" value="BPD_transp_2"/>
    <property type="match status" value="1"/>
</dbReference>
<keyword evidence="8" id="KW-1185">Reference proteome</keyword>
<accession>A0ABR5PZV0</accession>
<evidence type="ECO:0000256" key="5">
    <source>
        <dbReference type="ARBA" id="ARBA00023136"/>
    </source>
</evidence>
<sequence length="372" mass="39074">MSKKTFSVFGGTNREHLISALVPVISIILALIIGAIIIACLGKNPIKGYALLFSGSVGSKSRIAQTLMSACPLIFTSLCAAFAYKCGVFNLGGEGQFVMGATCAIMTVLGFHLEGIVAIVVALLVGILVGGIWGLLPGIMKITRGLNEMITSIMLNYVAVLFMSWVYTGPFRGGDNPETLPIPDSAQLPRIAKFHVGVILAILLAFFLWYVIFKTSFGFKIRAVGINPIASRVNGFSVGKLMVLSFIISGAIAGLGGSVEILGKQYRLLAGFGTGVGFDGVAIALIAQLNPIGSMVVALFFGMLTTGATSMQVGIMVPTAITEIIRALIIIFAVSGIAMLKLPKIKAVLLPAITGKTTDEKSNDPKKAEVEA</sequence>
<evidence type="ECO:0000256" key="4">
    <source>
        <dbReference type="ARBA" id="ARBA00022989"/>
    </source>
</evidence>
<feature type="transmembrane region" description="Helical" evidence="6">
    <location>
        <begin position="148"/>
        <end position="167"/>
    </location>
</feature>
<reference evidence="7 8" key="1">
    <citation type="journal article" date="2015" name="Genome Announc.">
        <title>Expanding the biotechnology potential of lactobacilli through comparative genomics of 213 strains and associated genera.</title>
        <authorList>
            <person name="Sun Z."/>
            <person name="Harris H.M."/>
            <person name="McCann A."/>
            <person name="Guo C."/>
            <person name="Argimon S."/>
            <person name="Zhang W."/>
            <person name="Yang X."/>
            <person name="Jeffery I.B."/>
            <person name="Cooney J.C."/>
            <person name="Kagawa T.F."/>
            <person name="Liu W."/>
            <person name="Song Y."/>
            <person name="Salvetti E."/>
            <person name="Wrobel A."/>
            <person name="Rasinkangas P."/>
            <person name="Parkhill J."/>
            <person name="Rea M.C."/>
            <person name="O'Sullivan O."/>
            <person name="Ritari J."/>
            <person name="Douillard F.P."/>
            <person name="Paul Ross R."/>
            <person name="Yang R."/>
            <person name="Briner A.E."/>
            <person name="Felis G.E."/>
            <person name="de Vos W.M."/>
            <person name="Barrangou R."/>
            <person name="Klaenhammer T.R."/>
            <person name="Caufield P.W."/>
            <person name="Cui Y."/>
            <person name="Zhang H."/>
            <person name="O'Toole P.W."/>
        </authorList>
    </citation>
    <scope>NUCLEOTIDE SEQUENCE [LARGE SCALE GENOMIC DNA]</scope>
    <source>
        <strain evidence="7 8">DSM 7090</strain>
    </source>
</reference>
<feature type="transmembrane region" description="Helical" evidence="6">
    <location>
        <begin position="63"/>
        <end position="84"/>
    </location>
</feature>
<feature type="transmembrane region" description="Helical" evidence="6">
    <location>
        <begin position="194"/>
        <end position="213"/>
    </location>
</feature>
<evidence type="ECO:0000313" key="7">
    <source>
        <dbReference type="EMBL" id="KRO01915.1"/>
    </source>
</evidence>
<dbReference type="GeneID" id="84905045"/>
<dbReference type="EMBL" id="JQCP01000003">
    <property type="protein sequence ID" value="KRO01915.1"/>
    <property type="molecule type" value="Genomic_DNA"/>
</dbReference>
<evidence type="ECO:0000256" key="1">
    <source>
        <dbReference type="ARBA" id="ARBA00004651"/>
    </source>
</evidence>
<dbReference type="RefSeq" id="WP_003150205.1">
    <property type="nucleotide sequence ID" value="NZ_JQCP01000003.1"/>
</dbReference>
<evidence type="ECO:0000313" key="8">
    <source>
        <dbReference type="Proteomes" id="UP000051927"/>
    </source>
</evidence>
<comment type="subcellular location">
    <subcellularLocation>
        <location evidence="1">Cell membrane</location>
        <topology evidence="1">Multi-pass membrane protein</topology>
    </subcellularLocation>
</comment>
<evidence type="ECO:0000256" key="2">
    <source>
        <dbReference type="ARBA" id="ARBA00022475"/>
    </source>
</evidence>
<proteinExistence type="predicted"/>
<evidence type="ECO:0000256" key="6">
    <source>
        <dbReference type="SAM" id="Phobius"/>
    </source>
</evidence>
<dbReference type="PANTHER" id="PTHR47089:SF1">
    <property type="entry name" value="GUANOSINE ABC TRANSPORTER PERMEASE PROTEIN NUPP"/>
    <property type="match status" value="1"/>
</dbReference>
<feature type="transmembrane region" description="Helical" evidence="6">
    <location>
        <begin position="268"/>
        <end position="289"/>
    </location>
</feature>
<dbReference type="InterPro" id="IPR001851">
    <property type="entry name" value="ABC_transp_permease"/>
</dbReference>
<evidence type="ECO:0000256" key="3">
    <source>
        <dbReference type="ARBA" id="ARBA00022692"/>
    </source>
</evidence>
<keyword evidence="5 6" id="KW-0472">Membrane</keyword>
<dbReference type="CDD" id="cd06580">
    <property type="entry name" value="TM_PBP1_transp_TpRbsC_like"/>
    <property type="match status" value="1"/>
</dbReference>
<gene>
    <name evidence="7" type="ORF">IV60_GL001162</name>
</gene>
<feature type="transmembrane region" description="Helical" evidence="6">
    <location>
        <begin position="324"/>
        <end position="342"/>
    </location>
</feature>
<feature type="transmembrane region" description="Helical" evidence="6">
    <location>
        <begin position="241"/>
        <end position="262"/>
    </location>
</feature>
<comment type="caution">
    <text evidence="7">The sequence shown here is derived from an EMBL/GenBank/DDBJ whole genome shotgun (WGS) entry which is preliminary data.</text>
</comment>
<keyword evidence="3 6" id="KW-0812">Transmembrane</keyword>
<dbReference type="Proteomes" id="UP000051927">
    <property type="component" value="Unassembled WGS sequence"/>
</dbReference>
<feature type="transmembrane region" description="Helical" evidence="6">
    <location>
        <begin position="116"/>
        <end position="136"/>
    </location>
</feature>
<feature type="transmembrane region" description="Helical" evidence="6">
    <location>
        <begin position="20"/>
        <end position="42"/>
    </location>
</feature>
<dbReference type="PANTHER" id="PTHR47089">
    <property type="entry name" value="ABC TRANSPORTER, PERMEASE PROTEIN"/>
    <property type="match status" value="1"/>
</dbReference>
<organism evidence="7 8">
    <name type="scientific">Lancefieldella rimae</name>
    <dbReference type="NCBI Taxonomy" id="1383"/>
    <lineage>
        <taxon>Bacteria</taxon>
        <taxon>Bacillati</taxon>
        <taxon>Actinomycetota</taxon>
        <taxon>Coriobacteriia</taxon>
        <taxon>Coriobacteriales</taxon>
        <taxon>Atopobiaceae</taxon>
        <taxon>Lancefieldella</taxon>
    </lineage>
</organism>
<keyword evidence="2" id="KW-1003">Cell membrane</keyword>
<name>A0ABR5PZV0_9ACTN</name>